<evidence type="ECO:0000313" key="1">
    <source>
        <dbReference type="EMBL" id="HIT17523.1"/>
    </source>
</evidence>
<dbReference type="Proteomes" id="UP000886893">
    <property type="component" value="Unassembled WGS sequence"/>
</dbReference>
<comment type="caution">
    <text evidence="1">The sequence shown here is derived from an EMBL/GenBank/DDBJ whole genome shotgun (WGS) entry which is preliminary data.</text>
</comment>
<protein>
    <submittedName>
        <fullName evidence="1">Uncharacterized protein</fullName>
    </submittedName>
</protein>
<dbReference type="EMBL" id="DVKI01000127">
    <property type="protein sequence ID" value="HIT17523.1"/>
    <property type="molecule type" value="Genomic_DNA"/>
</dbReference>
<gene>
    <name evidence="1" type="ORF">IAD04_04005</name>
</gene>
<proteinExistence type="predicted"/>
<organism evidence="1 2">
    <name type="scientific">Candidatus Caccosoma faecigallinarum</name>
    <dbReference type="NCBI Taxonomy" id="2840720"/>
    <lineage>
        <taxon>Bacteria</taxon>
        <taxon>Bacillati</taxon>
        <taxon>Bacillota</taxon>
        <taxon>Bacillota incertae sedis</taxon>
        <taxon>Candidatus Caccosoma</taxon>
    </lineage>
</organism>
<evidence type="ECO:0000313" key="2">
    <source>
        <dbReference type="Proteomes" id="UP000886893"/>
    </source>
</evidence>
<name>A0A9D1GA19_9FIRM</name>
<reference evidence="1" key="2">
    <citation type="journal article" date="2021" name="PeerJ">
        <title>Extensive microbial diversity within the chicken gut microbiome revealed by metagenomics and culture.</title>
        <authorList>
            <person name="Gilroy R."/>
            <person name="Ravi A."/>
            <person name="Getino M."/>
            <person name="Pursley I."/>
            <person name="Horton D.L."/>
            <person name="Alikhan N.F."/>
            <person name="Baker D."/>
            <person name="Gharbi K."/>
            <person name="Hall N."/>
            <person name="Watson M."/>
            <person name="Adriaenssens E.M."/>
            <person name="Foster-Nyarko E."/>
            <person name="Jarju S."/>
            <person name="Secka A."/>
            <person name="Antonio M."/>
            <person name="Oren A."/>
            <person name="Chaudhuri R.R."/>
            <person name="La Ragione R."/>
            <person name="Hildebrand F."/>
            <person name="Pallen M.J."/>
        </authorList>
    </citation>
    <scope>NUCLEOTIDE SEQUENCE</scope>
    <source>
        <strain evidence="1">14508</strain>
    </source>
</reference>
<reference evidence="1" key="1">
    <citation type="submission" date="2020-10" db="EMBL/GenBank/DDBJ databases">
        <authorList>
            <person name="Gilroy R."/>
        </authorList>
    </citation>
    <scope>NUCLEOTIDE SEQUENCE</scope>
    <source>
        <strain evidence="1">14508</strain>
    </source>
</reference>
<sequence>MNKTVLFELGKCEKVKYQNFAKWLSNCEVDITSDKYCCILSNKKYEYDQYMGISADFQCNIKIPVLIMGETKRQLEYLKKLYISVQNFFEESENANLSDMSAIEKRKVKDQNWDLPESLEWVKKYYLFGLKVFEINTAESGWIVRDTGEDEVILDDENTPKYLLVAWDRRPSYRHVQWISIKESSNPSVDFLVEDVKKVEKIRSERKSEEQ</sequence>
<dbReference type="AlphaFoldDB" id="A0A9D1GA19"/>
<accession>A0A9D1GA19</accession>